<accession>A0A7Y0HTL2</accession>
<name>A0A7Y0HTL2_9BIFI</name>
<dbReference type="PANTHER" id="PTHR43245:SF23">
    <property type="entry name" value="NAD(P)-BINDING DOMAIN-CONTAINING PROTEIN"/>
    <property type="match status" value="1"/>
</dbReference>
<dbReference type="Proteomes" id="UP000532194">
    <property type="component" value="Unassembled WGS sequence"/>
</dbReference>
<organism evidence="2 3">
    <name type="scientific">Bifidobacterium oedipodis</name>
    <dbReference type="NCBI Taxonomy" id="2675322"/>
    <lineage>
        <taxon>Bacteria</taxon>
        <taxon>Bacillati</taxon>
        <taxon>Actinomycetota</taxon>
        <taxon>Actinomycetes</taxon>
        <taxon>Bifidobacteriales</taxon>
        <taxon>Bifidobacteriaceae</taxon>
        <taxon>Bifidobacterium</taxon>
    </lineage>
</organism>
<reference evidence="2 3" key="1">
    <citation type="submission" date="2020-02" db="EMBL/GenBank/DDBJ databases">
        <title>Characterization of phylogenetic diversity of novel bifidobacterial species isolated in Czech ZOOs.</title>
        <authorList>
            <person name="Lugli G.A."/>
            <person name="Vera N.B."/>
            <person name="Ventura M."/>
        </authorList>
    </citation>
    <scope>NUCLEOTIDE SEQUENCE [LARGE SCALE GENOMIC DNA]</scope>
    <source>
        <strain evidence="2 3">DSM 109957</strain>
    </source>
</reference>
<dbReference type="Gene3D" id="3.40.50.720">
    <property type="entry name" value="NAD(P)-binding Rossmann-like Domain"/>
    <property type="match status" value="1"/>
</dbReference>
<dbReference type="EMBL" id="JAAIII010000011">
    <property type="protein sequence ID" value="NMM95221.1"/>
    <property type="molecule type" value="Genomic_DNA"/>
</dbReference>
<dbReference type="AlphaFoldDB" id="A0A7Y0HTL2"/>
<dbReference type="RefSeq" id="WP_169173217.1">
    <property type="nucleotide sequence ID" value="NZ_JAAIII010000011.1"/>
</dbReference>
<dbReference type="InterPro" id="IPR050177">
    <property type="entry name" value="Lipid_A_modif_metabolic_enz"/>
</dbReference>
<dbReference type="InterPro" id="IPR016040">
    <property type="entry name" value="NAD(P)-bd_dom"/>
</dbReference>
<protein>
    <submittedName>
        <fullName evidence="2">Epimerase</fullName>
    </submittedName>
</protein>
<dbReference type="Pfam" id="PF13460">
    <property type="entry name" value="NAD_binding_10"/>
    <property type="match status" value="1"/>
</dbReference>
<evidence type="ECO:0000313" key="2">
    <source>
        <dbReference type="EMBL" id="NMM95221.1"/>
    </source>
</evidence>
<sequence length="351" mass="39790">MHVLILGGTGAMGTHVSELLTQMGHQVIVTSRRHRVSDNPRLVYRMGDAKNLLFLDGLLSERWDAIIDFMVWSTSDFQERVEKFLKATGQYVFVSSYRVYADSPVIREDSPRLLDVIDDQEYLATDEYALAKARCEDMLFKSSKTNWTIVRPAVTYDGSGRFQLAVHESNAWLWRALHHIPVPLPDEILQRQGTMTWGGDVARMIVLLISNSHAIGEAFTVSTAEHQTWQTVADIYTEIVSLSVVTCSLEKFEQVHGAKYQIRYDRMYDRIIDNSKILAVTGLKQNQLTSIRTGLQTQLRAYLDSCNGMVAFEAPGRNGRFDRLVGGMPSLKYIAGIGIKPTLKYLGRRFF</sequence>
<dbReference type="SUPFAM" id="SSF51735">
    <property type="entry name" value="NAD(P)-binding Rossmann-fold domains"/>
    <property type="match status" value="1"/>
</dbReference>
<dbReference type="InterPro" id="IPR036291">
    <property type="entry name" value="NAD(P)-bd_dom_sf"/>
</dbReference>
<comment type="caution">
    <text evidence="2">The sequence shown here is derived from an EMBL/GenBank/DDBJ whole genome shotgun (WGS) entry which is preliminary data.</text>
</comment>
<dbReference type="PANTHER" id="PTHR43245">
    <property type="entry name" value="BIFUNCTIONAL POLYMYXIN RESISTANCE PROTEIN ARNA"/>
    <property type="match status" value="1"/>
</dbReference>
<gene>
    <name evidence="2" type="ORF">G1C95_2409</name>
</gene>
<keyword evidence="3" id="KW-1185">Reference proteome</keyword>
<proteinExistence type="predicted"/>
<evidence type="ECO:0000259" key="1">
    <source>
        <dbReference type="Pfam" id="PF13460"/>
    </source>
</evidence>
<feature type="domain" description="NAD(P)-binding" evidence="1">
    <location>
        <begin position="7"/>
        <end position="160"/>
    </location>
</feature>
<evidence type="ECO:0000313" key="3">
    <source>
        <dbReference type="Proteomes" id="UP000532194"/>
    </source>
</evidence>